<keyword evidence="3" id="KW-1185">Reference proteome</keyword>
<evidence type="ECO:0000313" key="3">
    <source>
        <dbReference type="Proteomes" id="UP000645828"/>
    </source>
</evidence>
<accession>A0A811YWQ9</accession>
<evidence type="ECO:0000313" key="2">
    <source>
        <dbReference type="EMBL" id="CAD7681967.1"/>
    </source>
</evidence>
<dbReference type="EMBL" id="CAJHUB010000754">
    <property type="protein sequence ID" value="CAD7681967.1"/>
    <property type="molecule type" value="Genomic_DNA"/>
</dbReference>
<feature type="compositionally biased region" description="Low complexity" evidence="1">
    <location>
        <begin position="69"/>
        <end position="79"/>
    </location>
</feature>
<evidence type="ECO:0000256" key="1">
    <source>
        <dbReference type="SAM" id="MobiDB-lite"/>
    </source>
</evidence>
<dbReference type="AlphaFoldDB" id="A0A811YWQ9"/>
<comment type="caution">
    <text evidence="2">The sequence shown here is derived from an EMBL/GenBank/DDBJ whole genome shotgun (WGS) entry which is preliminary data.</text>
</comment>
<protein>
    <submittedName>
        <fullName evidence="2">(raccoon dog) hypothetical protein</fullName>
    </submittedName>
</protein>
<feature type="region of interest" description="Disordered" evidence="1">
    <location>
        <begin position="129"/>
        <end position="151"/>
    </location>
</feature>
<reference evidence="2" key="1">
    <citation type="submission" date="2020-12" db="EMBL/GenBank/DDBJ databases">
        <authorList>
            <consortium name="Molecular Ecology Group"/>
        </authorList>
    </citation>
    <scope>NUCLEOTIDE SEQUENCE</scope>
    <source>
        <strain evidence="2">TBG_1078</strain>
    </source>
</reference>
<feature type="region of interest" description="Disordered" evidence="1">
    <location>
        <begin position="54"/>
        <end position="91"/>
    </location>
</feature>
<name>A0A811YWQ9_NYCPR</name>
<sequence>MPSHPSYIRAPEMELRRRLVTFPRRLIINQDHSRWVEATIDSGLGAQFATRAGAFRSGPLRKRAPGPPRAARQPPAALRRPGRRHLYPRRVRPSPSWPALLGGLAGRGCSIPLPCPAVSCPAPLGPSRPGHGALPPPGYQARGGAGPARPAPAVEGARRVLLAVIPARAFYLGAAGEAGGGDTGGGP</sequence>
<feature type="compositionally biased region" description="Basic residues" evidence="1">
    <location>
        <begin position="80"/>
        <end position="91"/>
    </location>
</feature>
<proteinExistence type="predicted"/>
<organism evidence="2 3">
    <name type="scientific">Nyctereutes procyonoides</name>
    <name type="common">Raccoon dog</name>
    <name type="synonym">Canis procyonoides</name>
    <dbReference type="NCBI Taxonomy" id="34880"/>
    <lineage>
        <taxon>Eukaryota</taxon>
        <taxon>Metazoa</taxon>
        <taxon>Chordata</taxon>
        <taxon>Craniata</taxon>
        <taxon>Vertebrata</taxon>
        <taxon>Euteleostomi</taxon>
        <taxon>Mammalia</taxon>
        <taxon>Eutheria</taxon>
        <taxon>Laurasiatheria</taxon>
        <taxon>Carnivora</taxon>
        <taxon>Caniformia</taxon>
        <taxon>Canidae</taxon>
        <taxon>Nyctereutes</taxon>
    </lineage>
</organism>
<dbReference type="Proteomes" id="UP000645828">
    <property type="component" value="Unassembled WGS sequence"/>
</dbReference>
<gene>
    <name evidence="2" type="ORF">NYPRO_LOCUS14759</name>
</gene>